<dbReference type="Pfam" id="PF09588">
    <property type="entry name" value="YqaJ"/>
    <property type="match status" value="1"/>
</dbReference>
<organism evidence="3 4">
    <name type="scientific">Collichthys lucidus</name>
    <name type="common">Big head croaker</name>
    <name type="synonym">Sciaena lucida</name>
    <dbReference type="NCBI Taxonomy" id="240159"/>
    <lineage>
        <taxon>Eukaryota</taxon>
        <taxon>Metazoa</taxon>
        <taxon>Chordata</taxon>
        <taxon>Craniata</taxon>
        <taxon>Vertebrata</taxon>
        <taxon>Euteleostomi</taxon>
        <taxon>Actinopterygii</taxon>
        <taxon>Neopterygii</taxon>
        <taxon>Teleostei</taxon>
        <taxon>Neoteleostei</taxon>
        <taxon>Acanthomorphata</taxon>
        <taxon>Eupercaria</taxon>
        <taxon>Sciaenidae</taxon>
        <taxon>Collichthys</taxon>
    </lineage>
</organism>
<evidence type="ECO:0000313" key="4">
    <source>
        <dbReference type="Proteomes" id="UP000298787"/>
    </source>
</evidence>
<protein>
    <recommendedName>
        <fullName evidence="2">YqaJ viral recombinase domain-containing protein</fullName>
    </recommendedName>
</protein>
<dbReference type="Proteomes" id="UP000298787">
    <property type="component" value="Chromosome 13"/>
</dbReference>
<dbReference type="CDD" id="cd22343">
    <property type="entry name" value="PDDEXK_lambda_exonuclease-like"/>
    <property type="match status" value="1"/>
</dbReference>
<dbReference type="EMBL" id="CM014090">
    <property type="protein sequence ID" value="TKS80468.1"/>
    <property type="molecule type" value="Genomic_DNA"/>
</dbReference>
<dbReference type="STRING" id="240159.A0A4U5UZL8"/>
<accession>A0A4U5UZL8</accession>
<feature type="compositionally biased region" description="Basic and acidic residues" evidence="1">
    <location>
        <begin position="39"/>
        <end position="59"/>
    </location>
</feature>
<sequence>MNAPQSVCVRAAPERTTLVRSGAARTQTDCVTRTVSLQSEHRPRADHMNMQKTAPDRNQKPVIPKVRYHPSIQTQTPGDKARTSQSPETRHAARHPPKTGTDNEVVQNRAADRTPQVSPGPAVRPRQRAQKPDQNPVKGASTGPQAPNQLANRTPPSPELVPLVLGARLDRSVVKEVEVLTRGQSNNEDWFRWRKNRITASVAHRVAHCRFVNGKSKTPPTSYLTAITGEGPRVQTRAMSWGITKEAEAVHMYQRQKTSSGRPVQVLDCGLFIDDQRPWLAASPDGIVTDSRTGQWLLCLEVKCPYKHRHGRVEDACRDDPAFCLEIRDEEGQKPGQPPAYRLKTSHSYFTQIQCQLAVTGLRQADLVVFTLKELAVVPVTFDPVLWEDTVSKLQVFYRDVVLPHLSRDTALRPET</sequence>
<dbReference type="InterPro" id="IPR019080">
    <property type="entry name" value="YqaJ_viral_recombinase"/>
</dbReference>
<evidence type="ECO:0000259" key="2">
    <source>
        <dbReference type="Pfam" id="PF09588"/>
    </source>
</evidence>
<reference evidence="3 4" key="1">
    <citation type="submission" date="2019-01" db="EMBL/GenBank/DDBJ databases">
        <title>Genome Assembly of Collichthys lucidus.</title>
        <authorList>
            <person name="Cai M."/>
            <person name="Xiao S."/>
        </authorList>
    </citation>
    <scope>NUCLEOTIDE SEQUENCE [LARGE SCALE GENOMIC DNA]</scope>
    <source>
        <strain evidence="3">JT15FE1705JMU</strain>
        <tissue evidence="3">Muscle</tissue>
    </source>
</reference>
<dbReference type="InterPro" id="IPR051703">
    <property type="entry name" value="NF-kappa-B_Signaling_Reg"/>
</dbReference>
<keyword evidence="4" id="KW-1185">Reference proteome</keyword>
<feature type="region of interest" description="Disordered" evidence="1">
    <location>
        <begin position="30"/>
        <end position="159"/>
    </location>
</feature>
<dbReference type="InterPro" id="IPR011335">
    <property type="entry name" value="Restrct_endonuc-II-like"/>
</dbReference>
<dbReference type="Gene3D" id="3.90.320.10">
    <property type="match status" value="1"/>
</dbReference>
<dbReference type="InterPro" id="IPR011604">
    <property type="entry name" value="PDDEXK-like_dom_sf"/>
</dbReference>
<dbReference type="GO" id="GO:0006281">
    <property type="term" value="P:DNA repair"/>
    <property type="evidence" value="ECO:0007669"/>
    <property type="project" value="UniProtKB-ARBA"/>
</dbReference>
<dbReference type="PANTHER" id="PTHR46609:SF8">
    <property type="entry name" value="YQAJ VIRAL RECOMBINASE DOMAIN-CONTAINING PROTEIN"/>
    <property type="match status" value="1"/>
</dbReference>
<feature type="compositionally biased region" description="Polar residues" evidence="1">
    <location>
        <begin position="142"/>
        <end position="154"/>
    </location>
</feature>
<proteinExistence type="predicted"/>
<feature type="compositionally biased region" description="Polar residues" evidence="1">
    <location>
        <begin position="71"/>
        <end position="87"/>
    </location>
</feature>
<dbReference type="AlphaFoldDB" id="A0A4U5UZL8"/>
<gene>
    <name evidence="3" type="ORF">D9C73_014568</name>
</gene>
<feature type="domain" description="YqaJ viral recombinase" evidence="2">
    <location>
        <begin position="189"/>
        <end position="362"/>
    </location>
</feature>
<dbReference type="PANTHER" id="PTHR46609">
    <property type="entry name" value="EXONUCLEASE, PHAGE-TYPE/RECB, C-TERMINAL DOMAIN-CONTAINING PROTEIN"/>
    <property type="match status" value="1"/>
</dbReference>
<evidence type="ECO:0000256" key="1">
    <source>
        <dbReference type="SAM" id="MobiDB-lite"/>
    </source>
</evidence>
<dbReference type="SUPFAM" id="SSF52980">
    <property type="entry name" value="Restriction endonuclease-like"/>
    <property type="match status" value="1"/>
</dbReference>
<name>A0A4U5UZL8_COLLU</name>
<evidence type="ECO:0000313" key="3">
    <source>
        <dbReference type="EMBL" id="TKS80468.1"/>
    </source>
</evidence>